<gene>
    <name evidence="2" type="ORF">SapgrDRAFT_0023</name>
</gene>
<evidence type="ECO:0000313" key="2">
    <source>
        <dbReference type="EMBL" id="EJF51787.1"/>
    </source>
</evidence>
<keyword evidence="1" id="KW-0732">Signal</keyword>
<evidence type="ECO:0000256" key="1">
    <source>
        <dbReference type="SAM" id="SignalP"/>
    </source>
</evidence>
<dbReference type="EMBL" id="JH719942">
    <property type="protein sequence ID" value="EJF51787.1"/>
    <property type="molecule type" value="Genomic_DNA"/>
</dbReference>
<proteinExistence type="predicted"/>
<feature type="signal peptide" evidence="1">
    <location>
        <begin position="1"/>
        <end position="17"/>
    </location>
</feature>
<dbReference type="HOGENOM" id="CLU_1488062_0_0_10"/>
<organism evidence="2 3">
    <name type="scientific">Saprospira grandis DSM 2844</name>
    <dbReference type="NCBI Taxonomy" id="694433"/>
    <lineage>
        <taxon>Bacteria</taxon>
        <taxon>Pseudomonadati</taxon>
        <taxon>Bacteroidota</taxon>
        <taxon>Saprospiria</taxon>
        <taxon>Saprospirales</taxon>
        <taxon>Saprospiraceae</taxon>
        <taxon>Saprospira</taxon>
    </lineage>
</organism>
<evidence type="ECO:0008006" key="4">
    <source>
        <dbReference type="Google" id="ProtNLM"/>
    </source>
</evidence>
<sequence length="181" mass="21224">MKWILLLLLSLPMALNGQTANQQKIYKELKAKAGTRWNVVNHADAIVLEYRDTLAVQVFTNIMDHYFVIPENAVLVDSLTNRHRTMDTVNTRELYRIILYNQGRKRKWKASIKRSLAKQRNIIFYNGHVYQLNLTSADFFGKNFKAFTGKLSQEDKKRVKKAIAELFLDYKKEAMDYEALF</sequence>
<dbReference type="RefSeq" id="WP_002656230.1">
    <property type="nucleotide sequence ID" value="NZ_JH719942.1"/>
</dbReference>
<protein>
    <recommendedName>
        <fullName evidence="4">DUF4468 domain-containing protein</fullName>
    </recommendedName>
</protein>
<accession>J0P300</accession>
<dbReference type="Proteomes" id="UP000005113">
    <property type="component" value="Unassembled WGS sequence"/>
</dbReference>
<name>J0P300_9BACT</name>
<dbReference type="AlphaFoldDB" id="J0P300"/>
<reference evidence="3" key="1">
    <citation type="journal article" date="2012" name="Stand. Genomic Sci.">
        <title>Permanent draft genome sequence of the gliding predator Saprospira grandis strain Sa g1 (= HR1).</title>
        <authorList>
            <person name="Mavromatis K."/>
            <person name="Chertkov O."/>
            <person name="Lapidus A."/>
            <person name="Nolan M."/>
            <person name="Lucas S."/>
            <person name="Tice H."/>
            <person name="Del Rio T.G."/>
            <person name="Cheng J.F."/>
            <person name="Han C."/>
            <person name="Tapia R."/>
            <person name="Bruce D."/>
            <person name="Goodwin L.A."/>
            <person name="Pitluck S."/>
            <person name="Huntemann M."/>
            <person name="Liolios K."/>
            <person name="Pagani I."/>
            <person name="Ivanova N."/>
            <person name="Mikhailova N."/>
            <person name="Pati A."/>
            <person name="Chen A."/>
            <person name="Palaniappan K."/>
            <person name="Land M."/>
            <person name="Brambilla E.M."/>
            <person name="Rohde M."/>
            <person name="Spring S."/>
            <person name="Goker M."/>
            <person name="Detter J.C."/>
            <person name="Bristow J."/>
            <person name="Eisen J.A."/>
            <person name="Markowitz V."/>
            <person name="Hugenholtz P."/>
            <person name="Kyrpides N.C."/>
            <person name="Klenk H.P."/>
            <person name="Woyke T."/>
        </authorList>
    </citation>
    <scope>NUCLEOTIDE SEQUENCE [LARGE SCALE GENOMIC DNA]</scope>
    <source>
        <strain evidence="3">DSM 2844</strain>
    </source>
</reference>
<feature type="chain" id="PRO_5003737143" description="DUF4468 domain-containing protein" evidence="1">
    <location>
        <begin position="18"/>
        <end position="181"/>
    </location>
</feature>
<evidence type="ECO:0000313" key="3">
    <source>
        <dbReference type="Proteomes" id="UP000005113"/>
    </source>
</evidence>